<dbReference type="InterPro" id="IPR049900">
    <property type="entry name" value="PKS_mFAS_DH"/>
</dbReference>
<feature type="compositionally biased region" description="Pro residues" evidence="3">
    <location>
        <begin position="505"/>
        <end position="515"/>
    </location>
</feature>
<dbReference type="EMBL" id="RSAS01000677">
    <property type="protein sequence ID" value="RRR69030.1"/>
    <property type="molecule type" value="Genomic_DNA"/>
</dbReference>
<dbReference type="InterPro" id="IPR049552">
    <property type="entry name" value="PKS_DH_N"/>
</dbReference>
<dbReference type="GO" id="GO:0006633">
    <property type="term" value="P:fatty acid biosynthetic process"/>
    <property type="evidence" value="ECO:0007669"/>
    <property type="project" value="TreeGrafter"/>
</dbReference>
<dbReference type="AlphaFoldDB" id="A0A426TUP7"/>
<dbReference type="Proteomes" id="UP000280307">
    <property type="component" value="Unassembled WGS sequence"/>
</dbReference>
<reference evidence="5 6" key="1">
    <citation type="submission" date="2018-12" db="EMBL/GenBank/DDBJ databases">
        <title>Genome Sequence of Candidatus Viridilinea halotolerans isolated from saline sulfide-rich spring.</title>
        <authorList>
            <person name="Grouzdev D.S."/>
            <person name="Burganskaya E.I."/>
            <person name="Krutkina M.S."/>
            <person name="Sukhacheva M.V."/>
            <person name="Gorlenko V.M."/>
        </authorList>
    </citation>
    <scope>NUCLEOTIDE SEQUENCE [LARGE SCALE GENOMIC DNA]</scope>
    <source>
        <strain evidence="5">Chok-6</strain>
    </source>
</reference>
<feature type="non-terminal residue" evidence="5">
    <location>
        <position position="1"/>
    </location>
</feature>
<evidence type="ECO:0000256" key="3">
    <source>
        <dbReference type="SAM" id="MobiDB-lite"/>
    </source>
</evidence>
<evidence type="ECO:0000313" key="5">
    <source>
        <dbReference type="EMBL" id="RRR69030.1"/>
    </source>
</evidence>
<name>A0A426TUP7_9CHLR</name>
<dbReference type="Gene3D" id="3.40.366.10">
    <property type="entry name" value="Malonyl-Coenzyme A Acyl Carrier Protein, domain 2"/>
    <property type="match status" value="1"/>
</dbReference>
<sequence>PAIGYQLSAIGYLPSLRPNQPALHTMLSSLGRLYECGVAVNWSALHEGQVRRRIVVPTYPFQRQRYWVEARPHVAQAALRPLVDRMLQVTRRHETIFEKRISTTYLPFLAEHQVYGMVVVPGAFYLALILSGADLLFDGVACVVEDVVLPQALALEAAQERVLQLVVTAEGSDTPVSTFELASTADKAGGAEQLHATGRMARLTDNALPLVTLERVRARCDHALDPEELYHLFATLRIDLGPHFQWCRAIWTHGSQEVLARLERPTELLDVAGYPLFPSLLDACFQVTLAGALADGEAPPETLLPFALERLTWYQTAPDEELWVHAVASPPSTRSSGARDARWDVTLFTASGAVVAALHGFQMRAAPASAITGSQVRNEWLQTLAWQPQPLPTERAEVPDCWLLVGVPERLAAELAATAPVERLPLDEDVSQQVATLAMQYGSVGVVFWGSGVRGQGSGSENHPTPSQDVSTDSGTHLLSPPSPTTWERGPGGEGHPSIAENPIAAPPAAFPPSPALRERGPGGEGHPSIAENPIAAPPAAFPPSPALRERGPGGEGHPSIAENPIA</sequence>
<dbReference type="Gene3D" id="3.10.129.120">
    <property type="match status" value="1"/>
</dbReference>
<dbReference type="PANTHER" id="PTHR43775">
    <property type="entry name" value="FATTY ACID SYNTHASE"/>
    <property type="match status" value="1"/>
</dbReference>
<dbReference type="SMART" id="SM00826">
    <property type="entry name" value="PKS_DH"/>
    <property type="match status" value="1"/>
</dbReference>
<evidence type="ECO:0000313" key="6">
    <source>
        <dbReference type="Proteomes" id="UP000280307"/>
    </source>
</evidence>
<evidence type="ECO:0000259" key="4">
    <source>
        <dbReference type="PROSITE" id="PS52019"/>
    </source>
</evidence>
<feature type="region of interest" description="N-terminal hotdog fold" evidence="2">
    <location>
        <begin position="80"/>
        <end position="207"/>
    </location>
</feature>
<feature type="non-terminal residue" evidence="5">
    <location>
        <position position="567"/>
    </location>
</feature>
<feature type="compositionally biased region" description="Pro residues" evidence="3">
    <location>
        <begin position="536"/>
        <end position="546"/>
    </location>
</feature>
<dbReference type="PANTHER" id="PTHR43775:SF51">
    <property type="entry name" value="INACTIVE PHENOLPHTHIOCEROL SYNTHESIS POLYKETIDE SYNTHASE TYPE I PKS1-RELATED"/>
    <property type="match status" value="1"/>
</dbReference>
<dbReference type="InterPro" id="IPR049551">
    <property type="entry name" value="PKS_DH_C"/>
</dbReference>
<dbReference type="Gene3D" id="3.10.129.10">
    <property type="entry name" value="Hotdog Thioesterase"/>
    <property type="match status" value="1"/>
</dbReference>
<dbReference type="GO" id="GO:0004312">
    <property type="term" value="F:fatty acid synthase activity"/>
    <property type="evidence" value="ECO:0007669"/>
    <property type="project" value="TreeGrafter"/>
</dbReference>
<organism evidence="5 6">
    <name type="scientific">Candidatus Viridilinea halotolerans</name>
    <dbReference type="NCBI Taxonomy" id="2491704"/>
    <lineage>
        <taxon>Bacteria</taxon>
        <taxon>Bacillati</taxon>
        <taxon>Chloroflexota</taxon>
        <taxon>Chloroflexia</taxon>
        <taxon>Chloroflexales</taxon>
        <taxon>Chloroflexineae</taxon>
        <taxon>Oscillochloridaceae</taxon>
        <taxon>Candidatus Viridilinea</taxon>
    </lineage>
</organism>
<protein>
    <recommendedName>
        <fullName evidence="4">PKS/mFAS DH domain-containing protein</fullName>
    </recommendedName>
</protein>
<feature type="domain" description="PKS/mFAS DH" evidence="4">
    <location>
        <begin position="80"/>
        <end position="372"/>
    </location>
</feature>
<feature type="region of interest" description="Disordered" evidence="3">
    <location>
        <begin position="455"/>
        <end position="567"/>
    </location>
</feature>
<comment type="caution">
    <text evidence="5">The sequence shown here is derived from an EMBL/GenBank/DDBJ whole genome shotgun (WGS) entry which is preliminary data.</text>
</comment>
<accession>A0A426TUP7</accession>
<dbReference type="InterPro" id="IPR020807">
    <property type="entry name" value="PKS_DH"/>
</dbReference>
<dbReference type="Pfam" id="PF21089">
    <property type="entry name" value="PKS_DH_N"/>
    <property type="match status" value="1"/>
</dbReference>
<gene>
    <name evidence="5" type="ORF">EI684_16660</name>
</gene>
<keyword evidence="1" id="KW-0808">Transferase</keyword>
<evidence type="ECO:0000256" key="1">
    <source>
        <dbReference type="ARBA" id="ARBA00022679"/>
    </source>
</evidence>
<dbReference type="Pfam" id="PF14765">
    <property type="entry name" value="PS-DH"/>
    <property type="match status" value="1"/>
</dbReference>
<dbReference type="Gene3D" id="3.30.70.3290">
    <property type="match status" value="1"/>
</dbReference>
<feature type="compositionally biased region" description="Polar residues" evidence="3">
    <location>
        <begin position="459"/>
        <end position="477"/>
    </location>
</feature>
<feature type="active site" description="Proton donor; for dehydratase activity" evidence="2">
    <location>
        <position position="282"/>
    </location>
</feature>
<evidence type="ECO:0000256" key="2">
    <source>
        <dbReference type="PROSITE-ProRule" id="PRU01363"/>
    </source>
</evidence>
<feature type="active site" description="Proton acceptor; for dehydratase activity" evidence="2">
    <location>
        <position position="112"/>
    </location>
</feature>
<feature type="region of interest" description="C-terminal hotdog fold" evidence="2">
    <location>
        <begin position="221"/>
        <end position="372"/>
    </location>
</feature>
<dbReference type="InterPro" id="IPR050091">
    <property type="entry name" value="PKS_NRPS_Biosynth_Enz"/>
</dbReference>
<proteinExistence type="predicted"/>
<dbReference type="PROSITE" id="PS52019">
    <property type="entry name" value="PKS_MFAS_DH"/>
    <property type="match status" value="1"/>
</dbReference>
<dbReference type="InterPro" id="IPR001227">
    <property type="entry name" value="Ac_transferase_dom_sf"/>
</dbReference>